<gene>
    <name evidence="2" type="ORF">GKC30_04775</name>
</gene>
<feature type="transmembrane region" description="Helical" evidence="1">
    <location>
        <begin position="75"/>
        <end position="96"/>
    </location>
</feature>
<evidence type="ECO:0000313" key="2">
    <source>
        <dbReference type="EMBL" id="MUM76945.1"/>
    </source>
</evidence>
<protein>
    <recommendedName>
        <fullName evidence="4">Nucleoside recognition domain protein</fullName>
    </recommendedName>
</protein>
<sequence length="332" mass="36081">MVRPQATRRIMPAVLAHLKSLFKDATLASLEMFKVMIPVIIVVKILQELELIAYLAWPLKPLMGLVGLPAEMGLVWATAIVNTTYAGLIVFLSLAADHPLTTAQATVLAVLILVAHALPMESAIARRSGARFLFQCAVRLVGAFTLGWLLNTLYTATDTLQEPATVLFRMDHQDTADPTLASWAVDQSINLASIFAVILVLLLLMRLLTALRIVELMNRLLRPLLKLIGIGPKASAITVIGLTMGLSYGGGLIINEARQGNVGKEDVFYSLTLMGLCHSLIEDTLLLALIGGHISGIFWGRLIFAVVAVAGIVQIVRRLPPHVQNTYLWVGK</sequence>
<proteinExistence type="predicted"/>
<feature type="transmembrane region" description="Helical" evidence="1">
    <location>
        <begin position="132"/>
        <end position="150"/>
    </location>
</feature>
<keyword evidence="1" id="KW-0472">Membrane</keyword>
<dbReference type="EMBL" id="WODC01000002">
    <property type="protein sequence ID" value="MUM76945.1"/>
    <property type="molecule type" value="Genomic_DNA"/>
</dbReference>
<dbReference type="Proteomes" id="UP000461162">
    <property type="component" value="Unassembled WGS sequence"/>
</dbReference>
<evidence type="ECO:0000313" key="3">
    <source>
        <dbReference type="Proteomes" id="UP000461162"/>
    </source>
</evidence>
<organism evidence="2 3">
    <name type="scientific">Pseudodesulfovibrio alkaliphilus</name>
    <dbReference type="NCBI Taxonomy" id="2661613"/>
    <lineage>
        <taxon>Bacteria</taxon>
        <taxon>Pseudomonadati</taxon>
        <taxon>Thermodesulfobacteriota</taxon>
        <taxon>Desulfovibrionia</taxon>
        <taxon>Desulfovibrionales</taxon>
        <taxon>Desulfovibrionaceae</taxon>
    </lineage>
</organism>
<feature type="transmembrane region" description="Helical" evidence="1">
    <location>
        <begin position="297"/>
        <end position="316"/>
    </location>
</feature>
<comment type="caution">
    <text evidence="2">The sequence shown here is derived from an EMBL/GenBank/DDBJ whole genome shotgun (WGS) entry which is preliminary data.</text>
</comment>
<feature type="transmembrane region" description="Helical" evidence="1">
    <location>
        <begin position="191"/>
        <end position="214"/>
    </location>
</feature>
<evidence type="ECO:0008006" key="4">
    <source>
        <dbReference type="Google" id="ProtNLM"/>
    </source>
</evidence>
<keyword evidence="3" id="KW-1185">Reference proteome</keyword>
<keyword evidence="1" id="KW-1133">Transmembrane helix</keyword>
<feature type="transmembrane region" description="Helical" evidence="1">
    <location>
        <begin position="267"/>
        <end position="290"/>
    </location>
</feature>
<feature type="transmembrane region" description="Helical" evidence="1">
    <location>
        <begin position="234"/>
        <end position="255"/>
    </location>
</feature>
<feature type="transmembrane region" description="Helical" evidence="1">
    <location>
        <begin position="102"/>
        <end position="120"/>
    </location>
</feature>
<dbReference type="AlphaFoldDB" id="A0A7K1KLK3"/>
<evidence type="ECO:0000256" key="1">
    <source>
        <dbReference type="SAM" id="Phobius"/>
    </source>
</evidence>
<reference evidence="2 3" key="1">
    <citation type="submission" date="2019-11" db="EMBL/GenBank/DDBJ databases">
        <title>Pseudodesulfovibrio alkaliphilus, sp. nov., an alkaliphilic sulfate-reducing bacteria from mud volcano of Taman peninsula, Russia.</title>
        <authorList>
            <person name="Frolova A."/>
            <person name="Merkel A.Y."/>
            <person name="Slobodkin A.I."/>
        </authorList>
    </citation>
    <scope>NUCLEOTIDE SEQUENCE [LARGE SCALE GENOMIC DNA]</scope>
    <source>
        <strain evidence="2 3">F-1</strain>
    </source>
</reference>
<name>A0A7K1KLK3_9BACT</name>
<keyword evidence="1" id="KW-0812">Transmembrane</keyword>
<accession>A0A7K1KLK3</accession>